<dbReference type="EMBL" id="JAVMIP010000009">
    <property type="protein sequence ID" value="MDS3861130.1"/>
    <property type="molecule type" value="Genomic_DNA"/>
</dbReference>
<reference evidence="11" key="1">
    <citation type="submission" date="2023-07" db="EMBL/GenBank/DDBJ databases">
        <authorList>
            <person name="Luz R."/>
            <person name="Cordeiro R."/>
            <person name="Fonseca A."/>
            <person name="Goncalves V."/>
        </authorList>
    </citation>
    <scope>NUCLEOTIDE SEQUENCE [LARGE SCALE GENOMIC DNA]</scope>
    <source>
        <strain evidence="11">BACA0444</strain>
    </source>
</reference>
<evidence type="ECO:0000256" key="4">
    <source>
        <dbReference type="ARBA" id="ARBA00023300"/>
    </source>
</evidence>
<dbReference type="InterPro" id="IPR046381">
    <property type="entry name" value="RbcX"/>
</dbReference>
<keyword evidence="4 8" id="KW-0120">Carbon dioxide fixation</keyword>
<comment type="similarity">
    <text evidence="8">Belongs to the RbcX family.</text>
</comment>
<gene>
    <name evidence="8" type="primary">rbcX</name>
    <name evidence="10" type="ORF">RIF25_09965</name>
</gene>
<comment type="subcellular location">
    <subcellularLocation>
        <location evidence="8">Carboxysome</location>
    </subcellularLocation>
    <subcellularLocation>
        <location evidence="8">Cytoplasm</location>
    </subcellularLocation>
    <text evidence="8">Most protein is cytoplasmic, but some is in the carboxysome.</text>
</comment>
<evidence type="ECO:0000256" key="9">
    <source>
        <dbReference type="SAM" id="MobiDB-lite"/>
    </source>
</evidence>
<evidence type="ECO:0000313" key="10">
    <source>
        <dbReference type="EMBL" id="MDS3861130.1"/>
    </source>
</evidence>
<dbReference type="AlphaFoldDB" id="A0AAE4FUI3"/>
<dbReference type="PANTHER" id="PTHR33791">
    <property type="entry name" value="CHAPERONIN-LIKE RBCX PROTEIN 1, CHLOROPLASTIC"/>
    <property type="match status" value="1"/>
</dbReference>
<dbReference type="NCBIfam" id="NF047598">
    <property type="entry name" value="ChaprRbcXCyano"/>
    <property type="match status" value="1"/>
</dbReference>
<keyword evidence="11" id="KW-1185">Reference proteome</keyword>
<dbReference type="InterPro" id="IPR003435">
    <property type="entry name" value="Chaperonin_RcbX"/>
</dbReference>
<evidence type="ECO:0000256" key="8">
    <source>
        <dbReference type="HAMAP-Rule" id="MF_00855"/>
    </source>
</evidence>
<dbReference type="GO" id="GO:0044183">
    <property type="term" value="F:protein folding chaperone"/>
    <property type="evidence" value="ECO:0007669"/>
    <property type="project" value="InterPro"/>
</dbReference>
<name>A0AAE4FUI3_9CYAN</name>
<proteinExistence type="inferred from homology"/>
<dbReference type="PANTHER" id="PTHR33791:SF1">
    <property type="entry name" value="RUBISCO CHAPERONE RBCX"/>
    <property type="match status" value="1"/>
</dbReference>
<comment type="function">
    <text evidence="8">An RbcL-specific chaperone. The central cleft of the RbcX homodimer (RbcX2) binds the C-terminus of an RbcL monomer, stabilizing the C-terminus and probably preventing its reassociation with chaperonin GroEL-ES. At the same time the peripheral region of RbcX2 binds a second RbcL monomer, bridging the RbcL homodimers in the correct orientation. The RbcX2(2)-bound RbcL dimers then assemble into the RbcL8 core (RbcL8-(RbcX2)8). RbcS binding triggers the release of RbcX2.</text>
</comment>
<dbReference type="InterPro" id="IPR038052">
    <property type="entry name" value="Chaperonin_RbcX_sf"/>
</dbReference>
<dbReference type="GO" id="GO:0015977">
    <property type="term" value="P:carbon fixation"/>
    <property type="evidence" value="ECO:0007669"/>
    <property type="project" value="UniProtKB-UniRule"/>
</dbReference>
<evidence type="ECO:0000313" key="11">
    <source>
        <dbReference type="Proteomes" id="UP001268256"/>
    </source>
</evidence>
<evidence type="ECO:0000256" key="7">
    <source>
        <dbReference type="ARBA" id="ARBA00024446"/>
    </source>
</evidence>
<keyword evidence="1 8" id="KW-0963">Cytoplasm</keyword>
<keyword evidence="7" id="KW-1283">Bacterial microcompartment</keyword>
<protein>
    <recommendedName>
        <fullName evidence="6 8">RuBisCO chaperone RbcX</fullName>
    </recommendedName>
</protein>
<dbReference type="GO" id="GO:0005737">
    <property type="term" value="C:cytoplasm"/>
    <property type="evidence" value="ECO:0007669"/>
    <property type="project" value="UniProtKB-SubCell"/>
</dbReference>
<dbReference type="GO" id="GO:0110102">
    <property type="term" value="P:ribulose bisphosphate carboxylase complex assembly"/>
    <property type="evidence" value="ECO:0007669"/>
    <property type="project" value="UniProtKB-UniRule"/>
</dbReference>
<comment type="domain">
    <text evidence="8">The homodimer has 2 functional domains, a central cleft essential for production of soluble RbcL in which the RbcL peptide binds, and a polar surface which plays a role in correct RbcL subunit arrangement.</text>
</comment>
<evidence type="ECO:0000256" key="5">
    <source>
        <dbReference type="ARBA" id="ARBA00023669"/>
    </source>
</evidence>
<dbReference type="HAMAP" id="MF_00855">
    <property type="entry name" value="RbcX"/>
    <property type="match status" value="1"/>
</dbReference>
<dbReference type="Gene3D" id="1.10.1200.210">
    <property type="entry name" value="Chaperonin-like RbcX"/>
    <property type="match status" value="1"/>
</dbReference>
<dbReference type="Pfam" id="PF02341">
    <property type="entry name" value="RbcX"/>
    <property type="match status" value="1"/>
</dbReference>
<comment type="subunit">
    <text evidence="8">Homodimer. Interacts with the exposed C-terminal peptide of RbcL via its central cleft, contacts a second RbcL monomer via its peripheral polar surface.</text>
</comment>
<keyword evidence="5 8" id="KW-1282">Carboxysome</keyword>
<dbReference type="SUPFAM" id="SSF158615">
    <property type="entry name" value="RbcX-like"/>
    <property type="match status" value="1"/>
</dbReference>
<comment type="caution">
    <text evidence="10">The sequence shown here is derived from an EMBL/GenBank/DDBJ whole genome shotgun (WGS) entry which is preliminary data.</text>
</comment>
<dbReference type="Proteomes" id="UP001268256">
    <property type="component" value="Unassembled WGS sequence"/>
</dbReference>
<evidence type="ECO:0000256" key="6">
    <source>
        <dbReference type="ARBA" id="ARBA00023866"/>
    </source>
</evidence>
<evidence type="ECO:0000256" key="2">
    <source>
        <dbReference type="ARBA" id="ARBA00022531"/>
    </source>
</evidence>
<keyword evidence="2 8" id="KW-0602">Photosynthesis</keyword>
<evidence type="ECO:0000256" key="3">
    <source>
        <dbReference type="ARBA" id="ARBA00023186"/>
    </source>
</evidence>
<organism evidence="10 11">
    <name type="scientific">Pseudocalidococcus azoricus BACA0444</name>
    <dbReference type="NCBI Taxonomy" id="2918990"/>
    <lineage>
        <taxon>Bacteria</taxon>
        <taxon>Bacillati</taxon>
        <taxon>Cyanobacteriota</taxon>
        <taxon>Cyanophyceae</taxon>
        <taxon>Acaryochloridales</taxon>
        <taxon>Thermosynechococcaceae</taxon>
        <taxon>Pseudocalidococcus</taxon>
        <taxon>Pseudocalidococcus azoricus</taxon>
    </lineage>
</organism>
<dbReference type="GO" id="GO:0031470">
    <property type="term" value="C:carboxysome"/>
    <property type="evidence" value="ECO:0007669"/>
    <property type="project" value="UniProtKB-SubCell"/>
</dbReference>
<keyword evidence="3 8" id="KW-0143">Chaperone</keyword>
<accession>A0AAE4FUI3</accession>
<feature type="region of interest" description="Disordered" evidence="9">
    <location>
        <begin position="133"/>
        <end position="162"/>
    </location>
</feature>
<sequence length="162" mass="18520">MGSRKSWLSYPQYHLLLPLGLGQSMDVKHVAKETAKTLISYLTYQAVRTVIAQLDETDPPRSLWLQRFTTKERVQDGERYLQDLFQEKQDLAFRILTVREDLADQVADFLPEMLRTGIQKANLHQRCQQLERMTQVATPQASPETSSPTAADLTDSTHQSNS</sequence>
<evidence type="ECO:0000256" key="1">
    <source>
        <dbReference type="ARBA" id="ARBA00022490"/>
    </source>
</evidence>
<dbReference type="GO" id="GO:0015979">
    <property type="term" value="P:photosynthesis"/>
    <property type="evidence" value="ECO:0007669"/>
    <property type="project" value="UniProtKB-KW"/>
</dbReference>